<dbReference type="Proteomes" id="UP000439903">
    <property type="component" value="Unassembled WGS sequence"/>
</dbReference>
<organism evidence="1 2">
    <name type="scientific">Gigaspora margarita</name>
    <dbReference type="NCBI Taxonomy" id="4874"/>
    <lineage>
        <taxon>Eukaryota</taxon>
        <taxon>Fungi</taxon>
        <taxon>Fungi incertae sedis</taxon>
        <taxon>Mucoromycota</taxon>
        <taxon>Glomeromycotina</taxon>
        <taxon>Glomeromycetes</taxon>
        <taxon>Diversisporales</taxon>
        <taxon>Gigasporaceae</taxon>
        <taxon>Gigaspora</taxon>
    </lineage>
</organism>
<reference evidence="1 2" key="1">
    <citation type="journal article" date="2019" name="Environ. Microbiol.">
        <title>At the nexus of three kingdoms: the genome of the mycorrhizal fungus Gigaspora margarita provides insights into plant, endobacterial and fungal interactions.</title>
        <authorList>
            <person name="Venice F."/>
            <person name="Ghignone S."/>
            <person name="Salvioli di Fossalunga A."/>
            <person name="Amselem J."/>
            <person name="Novero M."/>
            <person name="Xianan X."/>
            <person name="Sedzielewska Toro K."/>
            <person name="Morin E."/>
            <person name="Lipzen A."/>
            <person name="Grigoriev I.V."/>
            <person name="Henrissat B."/>
            <person name="Martin F.M."/>
            <person name="Bonfante P."/>
        </authorList>
    </citation>
    <scope>NUCLEOTIDE SEQUENCE [LARGE SCALE GENOMIC DNA]</scope>
    <source>
        <strain evidence="1 2">BEG34</strain>
    </source>
</reference>
<dbReference type="EMBL" id="WTPW01001002">
    <property type="protein sequence ID" value="KAF0463391.1"/>
    <property type="molecule type" value="Genomic_DNA"/>
</dbReference>
<keyword evidence="2" id="KW-1185">Reference proteome</keyword>
<comment type="caution">
    <text evidence="1">The sequence shown here is derived from an EMBL/GenBank/DDBJ whole genome shotgun (WGS) entry which is preliminary data.</text>
</comment>
<proteinExistence type="predicted"/>
<evidence type="ECO:0000313" key="1">
    <source>
        <dbReference type="EMBL" id="KAF0463391.1"/>
    </source>
</evidence>
<protein>
    <submittedName>
        <fullName evidence="1">Uncharacterized protein</fullName>
    </submittedName>
</protein>
<name>A0A8H4A8U6_GIGMA</name>
<sequence>MKSKLSNPTDSDISLYDALKNNLQSYFLEPRDNMKCDLLESIASRCKKFVDDFNKSGDTHTQKYCP</sequence>
<gene>
    <name evidence="1" type="ORF">F8M41_000169</name>
</gene>
<evidence type="ECO:0000313" key="2">
    <source>
        <dbReference type="Proteomes" id="UP000439903"/>
    </source>
</evidence>
<accession>A0A8H4A8U6</accession>
<dbReference type="OrthoDB" id="2427867at2759"/>
<dbReference type="AlphaFoldDB" id="A0A8H4A8U6"/>